<dbReference type="CDD" id="cd00200">
    <property type="entry name" value="WD40"/>
    <property type="match status" value="1"/>
</dbReference>
<feature type="repeat" description="WD" evidence="9">
    <location>
        <begin position="575"/>
        <end position="608"/>
    </location>
</feature>
<keyword evidence="6" id="KW-0539">Nucleus</keyword>
<dbReference type="SUPFAM" id="SSF50978">
    <property type="entry name" value="WD40 repeat-like"/>
    <property type="match status" value="1"/>
</dbReference>
<feature type="repeat" description="WD" evidence="9">
    <location>
        <begin position="418"/>
        <end position="459"/>
    </location>
</feature>
<evidence type="ECO:0000256" key="1">
    <source>
        <dbReference type="ARBA" id="ARBA00004324"/>
    </source>
</evidence>
<dbReference type="PROSITE" id="PS50294">
    <property type="entry name" value="WD_REPEATS_REGION"/>
    <property type="match status" value="4"/>
</dbReference>
<evidence type="ECO:0000256" key="5">
    <source>
        <dbReference type="ARBA" id="ARBA00023187"/>
    </source>
</evidence>
<dbReference type="AlphaFoldDB" id="A0A6J5WD47"/>
<dbReference type="PRINTS" id="PR00320">
    <property type="entry name" value="GPROTEINBRPT"/>
</dbReference>
<dbReference type="InterPro" id="IPR015943">
    <property type="entry name" value="WD40/YVTN_repeat-like_dom_sf"/>
</dbReference>
<dbReference type="InterPro" id="IPR020472">
    <property type="entry name" value="WD40_PAC1"/>
</dbReference>
<evidence type="ECO:0000256" key="6">
    <source>
        <dbReference type="ARBA" id="ARBA00023242"/>
    </source>
</evidence>
<keyword evidence="3" id="KW-0507">mRNA processing</keyword>
<protein>
    <recommendedName>
        <fullName evidence="8">WD40 repeat-containing protein SMU1</fullName>
    </recommendedName>
</protein>
<evidence type="ECO:0000256" key="2">
    <source>
        <dbReference type="ARBA" id="ARBA00022574"/>
    </source>
</evidence>
<feature type="repeat" description="WD" evidence="9">
    <location>
        <begin position="333"/>
        <end position="374"/>
    </location>
</feature>
<dbReference type="InterPro" id="IPR006594">
    <property type="entry name" value="LisH"/>
</dbReference>
<dbReference type="PANTHER" id="PTHR22848">
    <property type="entry name" value="WD40 REPEAT PROTEIN"/>
    <property type="match status" value="1"/>
</dbReference>
<dbReference type="FunFam" id="2.130.10.10:FF:000280">
    <property type="entry name" value="Wd40 repeat-containing protein smu1"/>
    <property type="match status" value="1"/>
</dbReference>
<feature type="repeat" description="WD" evidence="9">
    <location>
        <begin position="376"/>
        <end position="417"/>
    </location>
</feature>
<evidence type="ECO:0000256" key="3">
    <source>
        <dbReference type="ARBA" id="ARBA00022664"/>
    </source>
</evidence>
<evidence type="ECO:0000256" key="7">
    <source>
        <dbReference type="ARBA" id="ARBA00025801"/>
    </source>
</evidence>
<dbReference type="PROSITE" id="PS00678">
    <property type="entry name" value="WD_REPEATS_1"/>
    <property type="match status" value="1"/>
</dbReference>
<dbReference type="PROSITE" id="PS50896">
    <property type="entry name" value="LISH"/>
    <property type="match status" value="1"/>
</dbReference>
<dbReference type="Proteomes" id="UP000507245">
    <property type="component" value="Unassembled WGS sequence"/>
</dbReference>
<dbReference type="FunFam" id="2.130.10.10:FF:001664">
    <property type="entry name" value="suppressor of mec-8 and unc-52 protein homolog 1"/>
    <property type="match status" value="1"/>
</dbReference>
<evidence type="ECO:0000256" key="8">
    <source>
        <dbReference type="ARBA" id="ARBA00026184"/>
    </source>
</evidence>
<dbReference type="InterPro" id="IPR054532">
    <property type="entry name" value="TPL_SMU1_LisH-like"/>
</dbReference>
<comment type="subcellular location">
    <subcellularLocation>
        <location evidence="1">Nucleus speckle</location>
    </subcellularLocation>
</comment>
<keyword evidence="5" id="KW-0508">mRNA splicing</keyword>
<dbReference type="SMART" id="SM00320">
    <property type="entry name" value="WD40"/>
    <property type="match status" value="7"/>
</dbReference>
<dbReference type="EMBL" id="CAEKKB010000001">
    <property type="protein sequence ID" value="CAB4297975.1"/>
    <property type="molecule type" value="Genomic_DNA"/>
</dbReference>
<dbReference type="Pfam" id="PF00400">
    <property type="entry name" value="WD40"/>
    <property type="match status" value="5"/>
</dbReference>
<dbReference type="InterPro" id="IPR019775">
    <property type="entry name" value="WD40_repeat_CS"/>
</dbReference>
<dbReference type="GO" id="GO:0000398">
    <property type="term" value="P:mRNA splicing, via spliceosome"/>
    <property type="evidence" value="ECO:0007669"/>
    <property type="project" value="InterPro"/>
</dbReference>
<evidence type="ECO:0000259" key="10">
    <source>
        <dbReference type="Pfam" id="PF17814"/>
    </source>
</evidence>
<keyword evidence="4" id="KW-0677">Repeat</keyword>
<dbReference type="PROSITE" id="PS50082">
    <property type="entry name" value="WD_REPEATS_2"/>
    <property type="match status" value="5"/>
</dbReference>
<evidence type="ECO:0000256" key="9">
    <source>
        <dbReference type="PROSITE-ProRule" id="PRU00221"/>
    </source>
</evidence>
<dbReference type="InterPro" id="IPR001680">
    <property type="entry name" value="WD40_rpt"/>
</dbReference>
<feature type="repeat" description="WD" evidence="9">
    <location>
        <begin position="295"/>
        <end position="324"/>
    </location>
</feature>
<keyword evidence="12" id="KW-1185">Reference proteome</keyword>
<organism evidence="11 12">
    <name type="scientific">Prunus armeniaca</name>
    <name type="common">Apricot</name>
    <name type="synonym">Armeniaca vulgaris</name>
    <dbReference type="NCBI Taxonomy" id="36596"/>
    <lineage>
        <taxon>Eukaryota</taxon>
        <taxon>Viridiplantae</taxon>
        <taxon>Streptophyta</taxon>
        <taxon>Embryophyta</taxon>
        <taxon>Tracheophyta</taxon>
        <taxon>Spermatophyta</taxon>
        <taxon>Magnoliopsida</taxon>
        <taxon>eudicotyledons</taxon>
        <taxon>Gunneridae</taxon>
        <taxon>Pentapetalae</taxon>
        <taxon>rosids</taxon>
        <taxon>fabids</taxon>
        <taxon>Rosales</taxon>
        <taxon>Rosaceae</taxon>
        <taxon>Amygdaloideae</taxon>
        <taxon>Amygdaleae</taxon>
        <taxon>Prunus</taxon>
    </lineage>
</organism>
<dbReference type="Pfam" id="PF17814">
    <property type="entry name" value="LisH_TPL"/>
    <property type="match status" value="1"/>
</dbReference>
<dbReference type="InterPro" id="IPR036322">
    <property type="entry name" value="WD40_repeat_dom_sf"/>
</dbReference>
<feature type="domain" description="TPL/SMU1 LisH-like dimerisation" evidence="10">
    <location>
        <begin position="1"/>
        <end position="23"/>
    </location>
</feature>
<evidence type="ECO:0000256" key="4">
    <source>
        <dbReference type="ARBA" id="ARBA00022737"/>
    </source>
</evidence>
<dbReference type="InterPro" id="IPR045184">
    <property type="entry name" value="SMU1"/>
</dbReference>
<name>A0A6J5WD47_PRUAR</name>
<proteinExistence type="inferred from homology"/>
<evidence type="ECO:0000313" key="11">
    <source>
        <dbReference type="EMBL" id="CAB4297975.1"/>
    </source>
</evidence>
<dbReference type="GO" id="GO:0016607">
    <property type="term" value="C:nuclear speck"/>
    <property type="evidence" value="ECO:0007669"/>
    <property type="project" value="UniProtKB-SubCell"/>
</dbReference>
<accession>A0A6J5WD47</accession>
<reference evidence="12" key="1">
    <citation type="journal article" date="2020" name="Genome Biol.">
        <title>Gamete binning: chromosome-level and haplotype-resolved genome assembly enabled by high-throughput single-cell sequencing of gamete genomes.</title>
        <authorList>
            <person name="Campoy J.A."/>
            <person name="Sun H."/>
            <person name="Goel M."/>
            <person name="Jiao W.-B."/>
            <person name="Folz-Donahue K."/>
            <person name="Wang N."/>
            <person name="Rubio M."/>
            <person name="Liu C."/>
            <person name="Kukat C."/>
            <person name="Ruiz D."/>
            <person name="Huettel B."/>
            <person name="Schneeberger K."/>
        </authorList>
    </citation>
    <scope>NUCLEOTIDE SEQUENCE [LARGE SCALE GENOMIC DNA]</scope>
    <source>
        <strain evidence="12">cv. Rojo Pasion</strain>
    </source>
</reference>
<comment type="similarity">
    <text evidence="7">Belongs to the WD repeat SMU1 family.</text>
</comment>
<keyword evidence="2 9" id="KW-0853">WD repeat</keyword>
<gene>
    <name evidence="11" type="ORF">ORAREDHAP_LOCUS10071</name>
</gene>
<dbReference type="OrthoDB" id="538223at2759"/>
<sequence length="608" mass="68877">MLQFCNENSLHQTFQTLQSECQVSLNTVDSVETFIADINSGRWDAILPQVAQLKLPRNKLEDLYEQTRKALALGLVWFKALKLGNGYEIALTSHIVLEMIELRELDTARAILRQTQVMGVMKQEQPERYLRLEHLLVRTYFDPNEAYQESTKEKRRAQIAQALAAEVTVVPPSRLMALIGQALKWQQHQGRKVLDAVLLINEVAEEYRILRNKMLIVKVDVEKDFVPLEVVSVESLCARFFLDGLLPPGTQFDLFRGTAAMKQDVDDLYPTTLSHTIKARNAYFGTKSHAEYARFSPDGQFLISCSMDGFIEVWDYISGKLKKDLQYQADETFMMHEEAVLCVDFTRDSEMIASGSQDGKIKVWRIRTGQCLRRLERAHSRGVTSVSFSRDGSQILSTSFDNTARIHGLKSGKLLKEFRGHSYYVNDAIFTSDGTRVITASSDGTVKVWDLKTTDCLQTFKPPPPLKGTDAAVNSVHLYPKNTDHIIVCNRTSSIYVMTLQGQNLLKNMLEDVITFILWHGDAGVVVKSFSSGKKEGGDFLAACVSPKGEWIYCVGEDRNLYCFSNQSGKLEHLMKVHEKTVIGLTHHPHRNLLATYSEDCTMKLWKP</sequence>
<dbReference type="Gene3D" id="2.130.10.10">
    <property type="entry name" value="YVTN repeat-like/Quinoprotein amine dehydrogenase"/>
    <property type="match status" value="1"/>
</dbReference>
<evidence type="ECO:0000313" key="12">
    <source>
        <dbReference type="Proteomes" id="UP000507245"/>
    </source>
</evidence>